<name>R8BUP9_PHAM7</name>
<dbReference type="GO" id="GO:0003676">
    <property type="term" value="F:nucleic acid binding"/>
    <property type="evidence" value="ECO:0007669"/>
    <property type="project" value="InterPro"/>
</dbReference>
<feature type="compositionally biased region" description="Basic and acidic residues" evidence="2">
    <location>
        <begin position="1"/>
        <end position="13"/>
    </location>
</feature>
<keyword evidence="1" id="KW-0479">Metal-binding</keyword>
<dbReference type="OrthoDB" id="4777753at2759"/>
<dbReference type="SUPFAM" id="SSF57756">
    <property type="entry name" value="Retrovirus zinc finger-like domains"/>
    <property type="match status" value="1"/>
</dbReference>
<keyword evidence="5" id="KW-1185">Reference proteome</keyword>
<dbReference type="Proteomes" id="UP000014074">
    <property type="component" value="Unassembled WGS sequence"/>
</dbReference>
<dbReference type="eggNOG" id="ENOG502TFFI">
    <property type="taxonomic scope" value="Eukaryota"/>
</dbReference>
<dbReference type="GO" id="GO:0008270">
    <property type="term" value="F:zinc ion binding"/>
    <property type="evidence" value="ECO:0007669"/>
    <property type="project" value="UniProtKB-KW"/>
</dbReference>
<feature type="region of interest" description="Disordered" evidence="2">
    <location>
        <begin position="404"/>
        <end position="423"/>
    </location>
</feature>
<protein>
    <recommendedName>
        <fullName evidence="3">CCHC-type domain-containing protein</fullName>
    </recommendedName>
</protein>
<evidence type="ECO:0000256" key="2">
    <source>
        <dbReference type="SAM" id="MobiDB-lite"/>
    </source>
</evidence>
<dbReference type="InterPro" id="IPR036875">
    <property type="entry name" value="Znf_CCHC_sf"/>
</dbReference>
<feature type="domain" description="CCHC-type" evidence="3">
    <location>
        <begin position="207"/>
        <end position="220"/>
    </location>
</feature>
<dbReference type="RefSeq" id="XP_007912168.1">
    <property type="nucleotide sequence ID" value="XM_007913977.1"/>
</dbReference>
<proteinExistence type="predicted"/>
<keyword evidence="1" id="KW-0862">Zinc</keyword>
<organism evidence="4 5">
    <name type="scientific">Phaeoacremonium minimum (strain UCR-PA7)</name>
    <name type="common">Esca disease fungus</name>
    <name type="synonym">Togninia minima</name>
    <dbReference type="NCBI Taxonomy" id="1286976"/>
    <lineage>
        <taxon>Eukaryota</taxon>
        <taxon>Fungi</taxon>
        <taxon>Dikarya</taxon>
        <taxon>Ascomycota</taxon>
        <taxon>Pezizomycotina</taxon>
        <taxon>Sordariomycetes</taxon>
        <taxon>Sordariomycetidae</taxon>
        <taxon>Togniniales</taxon>
        <taxon>Togniniaceae</taxon>
        <taxon>Phaeoacremonium</taxon>
    </lineage>
</organism>
<dbReference type="AlphaFoldDB" id="R8BUP9"/>
<dbReference type="InterPro" id="IPR001878">
    <property type="entry name" value="Znf_CCHC"/>
</dbReference>
<sequence length="539" mass="59901">MTDQQHGIDESRHAGSSPTGERTGQKRGRDNEPSSETSRKRSRVEDDRLMTRFADKVLQTPKQVSMTNMREVRKVRGTMTHLSKDQLDVQFHQTPSGVNTWTARPKDMPTGTNFVVRGPDGLGSVMKIGTTKTEVDNAAKFLSSEILDRDAAVYITWREEDPLMTAKDMFNYNKNKLLLPRARSEFSRPRGRSTRPSSYSRAPTSGCANCGRPGHELRDCWVPSSIAKGDIYGCPLCNEQHQFDTCDKSSSLSAEQLFKVLILDRAGKCRIRTIIPWIRVLEEQEKLWSQVTMLPLSAEFVRRMFTSSNFDKNNATESWDRFKNGVQDPATKDPATTLENFKNGILAHEMFIPSSVMKANGKDTGDVLDIADIEDEIVDSLMAGDTSNTVYLSANLGAHQRVSEVQNENLVSESENTGQNTGTDAATNAAQVFTQNVDPTSVPLPASSFAEDMDLEKNEEIQSPRSVKGQGGRRKSRRNPKPVSIENDDADEKSSGSELSSSDDDVENEKYLKQIRRIRIEGPTGTISRVASPDPAQGL</sequence>
<evidence type="ECO:0000259" key="3">
    <source>
        <dbReference type="PROSITE" id="PS50158"/>
    </source>
</evidence>
<feature type="region of interest" description="Disordered" evidence="2">
    <location>
        <begin position="183"/>
        <end position="205"/>
    </location>
</feature>
<feature type="compositionally biased region" description="Basic residues" evidence="2">
    <location>
        <begin position="471"/>
        <end position="480"/>
    </location>
</feature>
<gene>
    <name evidence="4" type="ORF">UCRPA7_1399</name>
</gene>
<dbReference type="EMBL" id="KB932863">
    <property type="protein sequence ID" value="EOO03087.1"/>
    <property type="molecule type" value="Genomic_DNA"/>
</dbReference>
<feature type="region of interest" description="Disordered" evidence="2">
    <location>
        <begin position="1"/>
        <end position="48"/>
    </location>
</feature>
<dbReference type="PROSITE" id="PS50158">
    <property type="entry name" value="ZF_CCHC"/>
    <property type="match status" value="1"/>
</dbReference>
<dbReference type="HOGENOM" id="CLU_505458_0_0_1"/>
<evidence type="ECO:0000313" key="5">
    <source>
        <dbReference type="Proteomes" id="UP000014074"/>
    </source>
</evidence>
<evidence type="ECO:0000313" key="4">
    <source>
        <dbReference type="EMBL" id="EOO03087.1"/>
    </source>
</evidence>
<accession>R8BUP9</accession>
<keyword evidence="1" id="KW-0863">Zinc-finger</keyword>
<evidence type="ECO:0000256" key="1">
    <source>
        <dbReference type="PROSITE-ProRule" id="PRU00047"/>
    </source>
</evidence>
<dbReference type="GeneID" id="19321542"/>
<feature type="compositionally biased region" description="Basic and acidic residues" evidence="2">
    <location>
        <begin position="23"/>
        <end position="48"/>
    </location>
</feature>
<feature type="region of interest" description="Disordered" evidence="2">
    <location>
        <begin position="456"/>
        <end position="539"/>
    </location>
</feature>
<reference evidence="5" key="1">
    <citation type="journal article" date="2013" name="Genome Announc.">
        <title>Draft genome sequence of the ascomycete Phaeoacremonium aleophilum strain UCR-PA7, a causal agent of the esca disease complex in grapevines.</title>
        <authorList>
            <person name="Blanco-Ulate B."/>
            <person name="Rolshausen P."/>
            <person name="Cantu D."/>
        </authorList>
    </citation>
    <scope>NUCLEOTIDE SEQUENCE [LARGE SCALE GENOMIC DNA]</scope>
    <source>
        <strain evidence="5">UCR-PA7</strain>
    </source>
</reference>
<dbReference type="KEGG" id="tmn:UCRPA7_1399"/>